<evidence type="ECO:0000256" key="3">
    <source>
        <dbReference type="ARBA" id="ARBA00022723"/>
    </source>
</evidence>
<feature type="binding site" evidence="11">
    <location>
        <position position="447"/>
    </location>
    <ligand>
        <name>Ca(2+)</name>
        <dbReference type="ChEBI" id="CHEBI:29108"/>
        <label>4</label>
    </ligand>
</feature>
<evidence type="ECO:0000256" key="7">
    <source>
        <dbReference type="ARBA" id="ARBA00022837"/>
    </source>
</evidence>
<dbReference type="CDD" id="cd04278">
    <property type="entry name" value="ZnMc_MMP"/>
    <property type="match status" value="1"/>
</dbReference>
<feature type="binding site" evidence="11">
    <location>
        <position position="355"/>
    </location>
    <ligand>
        <name>Ca(2+)</name>
        <dbReference type="ChEBI" id="CHEBI:29108"/>
        <label>5</label>
    </ligand>
</feature>
<feature type="domain" description="Peptidase metallopeptidase" evidence="13">
    <location>
        <begin position="135"/>
        <end position="293"/>
    </location>
</feature>
<feature type="repeat" description="Hemopexin" evidence="12">
    <location>
        <begin position="443"/>
        <end position="490"/>
    </location>
</feature>
<dbReference type="FunFam" id="2.110.10.10:FF:000005">
    <property type="entry name" value="Stromelysin-3 preproprotein"/>
    <property type="match status" value="1"/>
</dbReference>
<evidence type="ECO:0000256" key="5">
    <source>
        <dbReference type="ARBA" id="ARBA00022801"/>
    </source>
</evidence>
<dbReference type="InterPro" id="IPR024079">
    <property type="entry name" value="MetalloPept_cat_dom_sf"/>
</dbReference>
<dbReference type="SUPFAM" id="SSF50923">
    <property type="entry name" value="Hemopexin-like domain"/>
    <property type="match status" value="1"/>
</dbReference>
<feature type="active site" evidence="10">
    <location>
        <position position="250"/>
    </location>
</feature>
<protein>
    <recommendedName>
        <fullName evidence="13">Peptidase metallopeptidase domain-containing protein</fullName>
    </recommendedName>
</protein>
<dbReference type="PRINTS" id="PR00138">
    <property type="entry name" value="MATRIXIN"/>
</dbReference>
<feature type="binding site" evidence="11">
    <location>
        <position position="206"/>
    </location>
    <ligand>
        <name>Ca(2+)</name>
        <dbReference type="ChEBI" id="CHEBI:29108"/>
        <label>3</label>
    </ligand>
</feature>
<dbReference type="SMART" id="SM00120">
    <property type="entry name" value="HX"/>
    <property type="match status" value="4"/>
</dbReference>
<comment type="cofactor">
    <cofactor evidence="11">
        <name>Ca(2+)</name>
        <dbReference type="ChEBI" id="CHEBI:29108"/>
    </cofactor>
    <text evidence="11">Can bind about 5 Ca(2+) ions per subunit.</text>
</comment>
<dbReference type="Ensembl" id="ENSMMOT00000005494.1">
    <property type="protein sequence ID" value="ENSMMOP00000005398.1"/>
    <property type="gene ID" value="ENSMMOG00000004274.1"/>
</dbReference>
<feature type="binding site" evidence="11">
    <location>
        <position position="320"/>
    </location>
    <ligand>
        <name>Ca(2+)</name>
        <dbReference type="ChEBI" id="CHEBI:29108"/>
        <label>4</label>
    </ligand>
</feature>
<keyword evidence="6 11" id="KW-0862">Zinc</keyword>
<keyword evidence="15" id="KW-1185">Reference proteome</keyword>
<feature type="binding site" evidence="11">
    <location>
        <position position="267"/>
    </location>
    <ligand>
        <name>Zn(2+)</name>
        <dbReference type="ChEBI" id="CHEBI:29105"/>
        <label>2</label>
        <note>catalytic</note>
    </ligand>
</feature>
<dbReference type="InterPro" id="IPR036375">
    <property type="entry name" value="Hemopexin-like_dom_sf"/>
</dbReference>
<feature type="binding site" evidence="11">
    <location>
        <position position="198"/>
    </location>
    <ligand>
        <name>Zn(2+)</name>
        <dbReference type="ChEBI" id="CHEBI:29105"/>
        <label>1</label>
    </ligand>
</feature>
<dbReference type="AlphaFoldDB" id="A0A3Q3VUZ2"/>
<comment type="similarity">
    <text evidence="1">Belongs to the peptidase M10A family.</text>
</comment>
<keyword evidence="2" id="KW-0645">Protease</keyword>
<feature type="binding site" evidence="11">
    <location>
        <position position="226"/>
    </location>
    <ligand>
        <name>Zn(2+)</name>
        <dbReference type="ChEBI" id="CHEBI:29105"/>
        <label>1</label>
    </ligand>
</feature>
<feature type="binding site" evidence="11">
    <location>
        <position position="200"/>
    </location>
    <ligand>
        <name>Zn(2+)</name>
        <dbReference type="ChEBI" id="CHEBI:29105"/>
        <label>1</label>
    </ligand>
</feature>
<dbReference type="SUPFAM" id="SSF55486">
    <property type="entry name" value="Metalloproteases ('zincins'), catalytic domain"/>
    <property type="match status" value="1"/>
</dbReference>
<feature type="binding site" evidence="11">
    <location>
        <position position="228"/>
    </location>
    <ligand>
        <name>Ca(2+)</name>
        <dbReference type="ChEBI" id="CHEBI:29108"/>
        <label>3</label>
    </ligand>
</feature>
<evidence type="ECO:0000256" key="8">
    <source>
        <dbReference type="ARBA" id="ARBA00023049"/>
    </source>
</evidence>
<dbReference type="SMART" id="SM00235">
    <property type="entry name" value="ZnMc"/>
    <property type="match status" value="1"/>
</dbReference>
<feature type="binding site" evidence="11">
    <location>
        <position position="253"/>
    </location>
    <ligand>
        <name>Zn(2+)</name>
        <dbReference type="ChEBI" id="CHEBI:29105"/>
        <label>2</label>
        <note>catalytic</note>
    </ligand>
</feature>
<dbReference type="GO" id="GO:0005615">
    <property type="term" value="C:extracellular space"/>
    <property type="evidence" value="ECO:0007669"/>
    <property type="project" value="TreeGrafter"/>
</dbReference>
<dbReference type="Pfam" id="PF00045">
    <property type="entry name" value="Hemopexin"/>
    <property type="match status" value="3"/>
</dbReference>
<comment type="cofactor">
    <cofactor evidence="11">
        <name>Zn(2+)</name>
        <dbReference type="ChEBI" id="CHEBI:29105"/>
    </cofactor>
    <text evidence="11">Binds 2 Zn(2+) ions per subunit.</text>
</comment>
<dbReference type="GO" id="GO:0031012">
    <property type="term" value="C:extracellular matrix"/>
    <property type="evidence" value="ECO:0007669"/>
    <property type="project" value="InterPro"/>
</dbReference>
<evidence type="ECO:0000313" key="14">
    <source>
        <dbReference type="Ensembl" id="ENSMMOP00000005398.1"/>
    </source>
</evidence>
<dbReference type="STRING" id="94237.ENSMMOP00000005398"/>
<feature type="binding site" evidence="11">
    <location>
        <position position="249"/>
    </location>
    <ligand>
        <name>Zn(2+)</name>
        <dbReference type="ChEBI" id="CHEBI:29105"/>
        <label>2</label>
        <note>catalytic</note>
    </ligand>
</feature>
<dbReference type="PANTHER" id="PTHR10201">
    <property type="entry name" value="MATRIX METALLOPROTEINASE"/>
    <property type="match status" value="1"/>
</dbReference>
<accession>A0A3Q3VUZ2</accession>
<dbReference type="InterPro" id="IPR001818">
    <property type="entry name" value="Pept_M10_metallopeptidase"/>
</dbReference>
<feature type="binding site" evidence="11">
    <location>
        <position position="188"/>
    </location>
    <ligand>
        <name>Ca(2+)</name>
        <dbReference type="ChEBI" id="CHEBI:29108"/>
        <label>2</label>
    </ligand>
</feature>
<feature type="repeat" description="Hemopexin" evidence="12">
    <location>
        <begin position="312"/>
        <end position="360"/>
    </location>
</feature>
<feature type="binding site" evidence="11">
    <location>
        <position position="213"/>
    </location>
    <ligand>
        <name>Zn(2+)</name>
        <dbReference type="ChEBI" id="CHEBI:29105"/>
        <label>1</label>
    </ligand>
</feature>
<evidence type="ECO:0000256" key="12">
    <source>
        <dbReference type="PROSITE-ProRule" id="PRU01011"/>
    </source>
</evidence>
<keyword evidence="5" id="KW-0378">Hydrolase</keyword>
<evidence type="ECO:0000256" key="6">
    <source>
        <dbReference type="ARBA" id="ARBA00022833"/>
    </source>
</evidence>
<evidence type="ECO:0000313" key="15">
    <source>
        <dbReference type="Proteomes" id="UP000261620"/>
    </source>
</evidence>
<dbReference type="Pfam" id="PF00413">
    <property type="entry name" value="Peptidase_M10"/>
    <property type="match status" value="1"/>
</dbReference>
<dbReference type="PROSITE" id="PS51642">
    <property type="entry name" value="HEMOPEXIN_2"/>
    <property type="match status" value="2"/>
</dbReference>
<dbReference type="GO" id="GO:0006508">
    <property type="term" value="P:proteolysis"/>
    <property type="evidence" value="ECO:0007669"/>
    <property type="project" value="UniProtKB-KW"/>
</dbReference>
<dbReference type="Proteomes" id="UP000261620">
    <property type="component" value="Unplaced"/>
</dbReference>
<reference evidence="14" key="2">
    <citation type="submission" date="2025-09" db="UniProtKB">
        <authorList>
            <consortium name="Ensembl"/>
        </authorList>
    </citation>
    <scope>IDENTIFICATION</scope>
</reference>
<feature type="binding site" evidence="11">
    <location>
        <position position="259"/>
    </location>
    <ligand>
        <name>Zn(2+)</name>
        <dbReference type="ChEBI" id="CHEBI:29105"/>
        <label>2</label>
        <note>catalytic</note>
    </ligand>
</feature>
<feature type="binding site" evidence="11">
    <location>
        <position position="399"/>
    </location>
    <ligand>
        <name>Ca(2+)</name>
        <dbReference type="ChEBI" id="CHEBI:29108"/>
        <label>5</label>
    </ligand>
</feature>
<evidence type="ECO:0000256" key="10">
    <source>
        <dbReference type="PIRSR" id="PIRSR621190-1"/>
    </source>
</evidence>
<evidence type="ECO:0000256" key="4">
    <source>
        <dbReference type="ARBA" id="ARBA00022737"/>
    </source>
</evidence>
<dbReference type="OMA" id="YWRFNPH"/>
<keyword evidence="3 11" id="KW-0479">Metal-binding</keyword>
<evidence type="ECO:0000259" key="13">
    <source>
        <dbReference type="SMART" id="SM00235"/>
    </source>
</evidence>
<feature type="binding site" evidence="11">
    <location>
        <position position="205"/>
    </location>
    <ligand>
        <name>Ca(2+)</name>
        <dbReference type="ChEBI" id="CHEBI:29108"/>
        <label>3</label>
    </ligand>
</feature>
<dbReference type="InterPro" id="IPR000585">
    <property type="entry name" value="Hemopexin-like_dom"/>
</dbReference>
<name>A0A3Q3VUZ2_MOLML</name>
<keyword evidence="9" id="KW-0865">Zymogen</keyword>
<reference evidence="14" key="1">
    <citation type="submission" date="2025-08" db="UniProtKB">
        <authorList>
            <consortium name="Ensembl"/>
        </authorList>
    </citation>
    <scope>IDENTIFICATION</scope>
</reference>
<feature type="binding site" evidence="11">
    <location>
        <position position="231"/>
    </location>
    <ligand>
        <name>Ca(2+)</name>
        <dbReference type="ChEBI" id="CHEBI:29108"/>
        <label>1</label>
    </ligand>
</feature>
<dbReference type="GO" id="GO:0030574">
    <property type="term" value="P:collagen catabolic process"/>
    <property type="evidence" value="ECO:0007669"/>
    <property type="project" value="TreeGrafter"/>
</dbReference>
<keyword evidence="8" id="KW-0482">Metalloprotease</keyword>
<evidence type="ECO:0000256" key="9">
    <source>
        <dbReference type="ARBA" id="ARBA00023145"/>
    </source>
</evidence>
<dbReference type="CDD" id="cd00094">
    <property type="entry name" value="HX"/>
    <property type="match status" value="1"/>
</dbReference>
<keyword evidence="4" id="KW-0677">Repeat</keyword>
<dbReference type="Gene3D" id="3.40.390.10">
    <property type="entry name" value="Collagenase (Catalytic Domain)"/>
    <property type="match status" value="1"/>
</dbReference>
<keyword evidence="7 11" id="KW-0106">Calcium</keyword>
<dbReference type="GO" id="GO:0030198">
    <property type="term" value="P:extracellular matrix organization"/>
    <property type="evidence" value="ECO:0007669"/>
    <property type="project" value="TreeGrafter"/>
</dbReference>
<dbReference type="PANTHER" id="PTHR10201:SF20">
    <property type="entry name" value="STROMELYSIN-3"/>
    <property type="match status" value="1"/>
</dbReference>
<dbReference type="InterPro" id="IPR021190">
    <property type="entry name" value="Pept_M10A"/>
</dbReference>
<evidence type="ECO:0000256" key="1">
    <source>
        <dbReference type="ARBA" id="ARBA00010370"/>
    </source>
</evidence>
<evidence type="ECO:0000256" key="11">
    <source>
        <dbReference type="PIRSR" id="PIRSR621190-2"/>
    </source>
</evidence>
<sequence length="496" mass="57532">MCCFFCKTNSFVCIYYPYPCLCVCLYSREDQSNRLCVFLISIPNHAFFKFISVQGWPPRSDHIDLKKRGRYEQDITNDEYHLKTGLGSKNDSDLWTPSRCSFPDYPITTQVGLSHYDLEKKGGLREQRKKRFALFGGRWEKTELTYKIVRFPWQMSEDQVQRVLQEALAVWSAVTPLKFSEVTTEKADITIDFNRYWHGDNLPFDGPGGILAHAFFPRTHKEGEVHFDYDEHWTVGNNVGTDLLQVAAHEFGHVLGLQHSLEPGAVMSPFYSDSYPLQLSEDDKRGIQYLYGPPLHPPPKIKDTNEIEIGMPDACTTNFDAVSMIRGELFFFKSHFVWRIRDLQLQPGYPALASAYEDKSGNIWFFQGDNYWVFDAERKITGPDSVRQLGLPVTHIQAALKWKHDRIEKIYLIKSSFYWPFNSQENRVDDVHPRSMWEWEGVPSQIDAAFWDGYGYANFLSGLHYWKFDPVEMKMLEGYPRSIGMDFFGCAAFLST</sequence>
<feature type="binding site" evidence="11">
    <location>
        <position position="231"/>
    </location>
    <ligand>
        <name>Ca(2+)</name>
        <dbReference type="ChEBI" id="CHEBI:29108"/>
        <label>3</label>
    </ligand>
</feature>
<dbReference type="InterPro" id="IPR006026">
    <property type="entry name" value="Peptidase_Metallo"/>
</dbReference>
<proteinExistence type="inferred from homology"/>
<dbReference type="InterPro" id="IPR033739">
    <property type="entry name" value="M10A_MMP"/>
</dbReference>
<dbReference type="GO" id="GO:0004222">
    <property type="term" value="F:metalloendopeptidase activity"/>
    <property type="evidence" value="ECO:0007669"/>
    <property type="project" value="InterPro"/>
</dbReference>
<evidence type="ECO:0000256" key="2">
    <source>
        <dbReference type="ARBA" id="ARBA00022670"/>
    </source>
</evidence>
<dbReference type="GO" id="GO:0008270">
    <property type="term" value="F:zinc ion binding"/>
    <property type="evidence" value="ECO:0007669"/>
    <property type="project" value="InterPro"/>
</dbReference>
<organism evidence="14 15">
    <name type="scientific">Mola mola</name>
    <name type="common">Ocean sunfish</name>
    <name type="synonym">Tetraodon mola</name>
    <dbReference type="NCBI Taxonomy" id="94237"/>
    <lineage>
        <taxon>Eukaryota</taxon>
        <taxon>Metazoa</taxon>
        <taxon>Chordata</taxon>
        <taxon>Craniata</taxon>
        <taxon>Vertebrata</taxon>
        <taxon>Euteleostomi</taxon>
        <taxon>Actinopterygii</taxon>
        <taxon>Neopterygii</taxon>
        <taxon>Teleostei</taxon>
        <taxon>Neoteleostei</taxon>
        <taxon>Acanthomorphata</taxon>
        <taxon>Eupercaria</taxon>
        <taxon>Tetraodontiformes</taxon>
        <taxon>Molidae</taxon>
        <taxon>Mola</taxon>
    </lineage>
</organism>
<dbReference type="InterPro" id="IPR018487">
    <property type="entry name" value="Hemopexin-like_repeat"/>
</dbReference>
<dbReference type="Gene3D" id="2.110.10.10">
    <property type="entry name" value="Hemopexin-like domain"/>
    <property type="match status" value="1"/>
</dbReference>